<feature type="transmembrane region" description="Helical" evidence="7">
    <location>
        <begin position="89"/>
        <end position="109"/>
    </location>
</feature>
<reference evidence="8 9" key="1">
    <citation type="submission" date="2018-03" db="EMBL/GenBank/DDBJ databases">
        <title>The draft genome of Mesorhizobium soli JCM 19897.</title>
        <authorList>
            <person name="Li L."/>
            <person name="Liu L."/>
            <person name="Liang L."/>
            <person name="Wang T."/>
            <person name="Zhang X."/>
        </authorList>
    </citation>
    <scope>NUCLEOTIDE SEQUENCE [LARGE SCALE GENOMIC DNA]</scope>
    <source>
        <strain evidence="8 9">JCM 19897</strain>
    </source>
</reference>
<evidence type="ECO:0000313" key="9">
    <source>
        <dbReference type="Proteomes" id="UP000240653"/>
    </source>
</evidence>
<feature type="transmembrane region" description="Helical" evidence="7">
    <location>
        <begin position="135"/>
        <end position="157"/>
    </location>
</feature>
<evidence type="ECO:0000256" key="7">
    <source>
        <dbReference type="RuleBase" id="RU362048"/>
    </source>
</evidence>
<evidence type="ECO:0000256" key="1">
    <source>
        <dbReference type="ARBA" id="ARBA00004651"/>
    </source>
</evidence>
<proteinExistence type="inferred from homology"/>
<feature type="transmembrane region" description="Helical" evidence="7">
    <location>
        <begin position="27"/>
        <end position="47"/>
    </location>
</feature>
<organism evidence="8 9">
    <name type="scientific">Pseudaminobacter soli</name>
    <name type="common">ex Li et al. 2025</name>
    <dbReference type="NCBI Taxonomy" id="1295366"/>
    <lineage>
        <taxon>Bacteria</taxon>
        <taxon>Pseudomonadati</taxon>
        <taxon>Pseudomonadota</taxon>
        <taxon>Alphaproteobacteria</taxon>
        <taxon>Hyphomicrobiales</taxon>
        <taxon>Phyllobacteriaceae</taxon>
        <taxon>Pseudaminobacter</taxon>
    </lineage>
</organism>
<keyword evidence="3" id="KW-1003">Cell membrane</keyword>
<comment type="subcellular location">
    <subcellularLocation>
        <location evidence="1 7">Cell membrane</location>
        <topology evidence="1 7">Multi-pass membrane protein</topology>
    </subcellularLocation>
</comment>
<dbReference type="EMBL" id="PXYL01000030">
    <property type="protein sequence ID" value="PSJ53228.1"/>
    <property type="molecule type" value="Genomic_DNA"/>
</dbReference>
<evidence type="ECO:0000256" key="2">
    <source>
        <dbReference type="ARBA" id="ARBA00009784"/>
    </source>
</evidence>
<evidence type="ECO:0000256" key="3">
    <source>
        <dbReference type="ARBA" id="ARBA00022475"/>
    </source>
</evidence>
<feature type="transmembrane region" description="Helical" evidence="7">
    <location>
        <begin position="190"/>
        <end position="211"/>
    </location>
</feature>
<feature type="transmembrane region" description="Helical" evidence="7">
    <location>
        <begin position="59"/>
        <end position="77"/>
    </location>
</feature>
<dbReference type="AlphaFoldDB" id="A0A2P7RSP2"/>
<keyword evidence="5 7" id="KW-1133">Transmembrane helix</keyword>
<evidence type="ECO:0000256" key="6">
    <source>
        <dbReference type="ARBA" id="ARBA00023136"/>
    </source>
</evidence>
<protein>
    <recommendedName>
        <fullName evidence="7">UPF0056 membrane protein</fullName>
    </recommendedName>
</protein>
<keyword evidence="9" id="KW-1185">Reference proteome</keyword>
<gene>
    <name evidence="8" type="ORF">C7I85_28195</name>
</gene>
<name>A0A2P7RSP2_9HYPH</name>
<dbReference type="InterPro" id="IPR002771">
    <property type="entry name" value="Multi_antbiot-R_MarC"/>
</dbReference>
<keyword evidence="4 7" id="KW-0812">Transmembrane</keyword>
<evidence type="ECO:0000256" key="4">
    <source>
        <dbReference type="ARBA" id="ARBA00022692"/>
    </source>
</evidence>
<dbReference type="PANTHER" id="PTHR33508:SF1">
    <property type="entry name" value="UPF0056 MEMBRANE PROTEIN YHCE"/>
    <property type="match status" value="1"/>
</dbReference>
<accession>A0A2P7RSP2</accession>
<dbReference type="PANTHER" id="PTHR33508">
    <property type="entry name" value="UPF0056 MEMBRANE PROTEIN YHCE"/>
    <property type="match status" value="1"/>
</dbReference>
<evidence type="ECO:0000313" key="8">
    <source>
        <dbReference type="EMBL" id="PSJ53228.1"/>
    </source>
</evidence>
<evidence type="ECO:0000256" key="5">
    <source>
        <dbReference type="ARBA" id="ARBA00022989"/>
    </source>
</evidence>
<comment type="similarity">
    <text evidence="2 7">Belongs to the UPF0056 (MarC) family.</text>
</comment>
<dbReference type="Proteomes" id="UP000240653">
    <property type="component" value="Unassembled WGS sequence"/>
</dbReference>
<sequence length="229" mass="24541">MFPITAFAQELALGISMPQPEFGARKIFFILFLMLGPIKILVPFVNMSRRADSAFRRRLATRAILFSAAALTIAVLLGRSMLESFEISVPVLAMTGGIVLFLVALGTVLQQSSGSVERPKEAEQPVELVHALTPLAFPIIVTPYGVAAVIVFATLAGGQYQSQFTVGAIVGLILLLDWVAMLFAESILRWVGTALQVFAVVLGVTQIALGLQIILRSLCMIGVATGCHI</sequence>
<feature type="transmembrane region" description="Helical" evidence="7">
    <location>
        <begin position="164"/>
        <end position="184"/>
    </location>
</feature>
<comment type="caution">
    <text evidence="8">The sequence shown here is derived from an EMBL/GenBank/DDBJ whole genome shotgun (WGS) entry which is preliminary data.</text>
</comment>
<keyword evidence="6 7" id="KW-0472">Membrane</keyword>
<dbReference type="Pfam" id="PF01914">
    <property type="entry name" value="MarC"/>
    <property type="match status" value="1"/>
</dbReference>
<dbReference type="GO" id="GO:0005886">
    <property type="term" value="C:plasma membrane"/>
    <property type="evidence" value="ECO:0007669"/>
    <property type="project" value="UniProtKB-SubCell"/>
</dbReference>
<dbReference type="OrthoDB" id="8403243at2"/>